<keyword evidence="7" id="KW-0482">Metalloprotease</keyword>
<keyword evidence="2 13" id="KW-0031">Aminopeptidase</keyword>
<name>A0A9P6VVS1_RHOMI</name>
<keyword evidence="5" id="KW-0378">Hydrolase</keyword>
<dbReference type="GO" id="GO:0043171">
    <property type="term" value="P:peptide catabolic process"/>
    <property type="evidence" value="ECO:0007669"/>
    <property type="project" value="TreeGrafter"/>
</dbReference>
<feature type="non-terminal residue" evidence="13">
    <location>
        <position position="1"/>
    </location>
</feature>
<dbReference type="PANTHER" id="PTHR11533">
    <property type="entry name" value="PROTEASE M1 ZINC METALLOPROTEASE"/>
    <property type="match status" value="1"/>
</dbReference>
<dbReference type="AlphaFoldDB" id="A0A9P6VVS1"/>
<feature type="site" description="Transition state stabilizer" evidence="10">
    <location>
        <position position="454"/>
    </location>
</feature>
<dbReference type="EMBL" id="PUHQ01000124">
    <property type="protein sequence ID" value="KAG0655292.1"/>
    <property type="molecule type" value="Genomic_DNA"/>
</dbReference>
<evidence type="ECO:0000256" key="3">
    <source>
        <dbReference type="ARBA" id="ARBA00022670"/>
    </source>
</evidence>
<dbReference type="FunFam" id="1.10.390.10:FF:000006">
    <property type="entry name" value="Puromycin-sensitive aminopeptidase"/>
    <property type="match status" value="1"/>
</dbReference>
<gene>
    <name evidence="13" type="primary">APE2_1</name>
    <name evidence="13" type="ORF">C6P46_001052</name>
</gene>
<dbReference type="SUPFAM" id="SSF55486">
    <property type="entry name" value="Metalloproteases ('zincins'), catalytic domain"/>
    <property type="match status" value="1"/>
</dbReference>
<feature type="binding site" evidence="9">
    <location>
        <position position="390"/>
    </location>
    <ligand>
        <name>Zn(2+)</name>
        <dbReference type="ChEBI" id="CHEBI:29105"/>
        <note>catalytic</note>
    </ligand>
</feature>
<feature type="active site" description="Proton acceptor" evidence="8">
    <location>
        <position position="368"/>
    </location>
</feature>
<evidence type="ECO:0000313" key="14">
    <source>
        <dbReference type="Proteomes" id="UP000777482"/>
    </source>
</evidence>
<dbReference type="InterPro" id="IPR050344">
    <property type="entry name" value="Peptidase_M1_aminopeptidases"/>
</dbReference>
<comment type="caution">
    <text evidence="13">The sequence shown here is derived from an EMBL/GenBank/DDBJ whole genome shotgun (WGS) entry which is preliminary data.</text>
</comment>
<dbReference type="GO" id="GO:0016020">
    <property type="term" value="C:membrane"/>
    <property type="evidence" value="ECO:0007669"/>
    <property type="project" value="TreeGrafter"/>
</dbReference>
<dbReference type="InterPro" id="IPR034016">
    <property type="entry name" value="M1_APN-typ"/>
</dbReference>
<feature type="domain" description="Peptidase M1 membrane alanine aminopeptidase" evidence="11">
    <location>
        <begin position="297"/>
        <end position="513"/>
    </location>
</feature>
<dbReference type="Proteomes" id="UP000777482">
    <property type="component" value="Unassembled WGS sequence"/>
</dbReference>
<keyword evidence="3" id="KW-0645">Protease</keyword>
<evidence type="ECO:0000313" key="13">
    <source>
        <dbReference type="EMBL" id="KAG0655292.1"/>
    </source>
</evidence>
<proteinExistence type="inferred from homology"/>
<dbReference type="InterPro" id="IPR042097">
    <property type="entry name" value="Aminopeptidase_N-like_N_sf"/>
</dbReference>
<dbReference type="GO" id="GO:0070006">
    <property type="term" value="F:metalloaminopeptidase activity"/>
    <property type="evidence" value="ECO:0007669"/>
    <property type="project" value="TreeGrafter"/>
</dbReference>
<evidence type="ECO:0000256" key="10">
    <source>
        <dbReference type="PIRSR" id="PIRSR634016-4"/>
    </source>
</evidence>
<dbReference type="CDD" id="cd09601">
    <property type="entry name" value="M1_APN-Q_like"/>
    <property type="match status" value="1"/>
</dbReference>
<dbReference type="InterPro" id="IPR027268">
    <property type="entry name" value="Peptidase_M4/M1_CTD_sf"/>
</dbReference>
<evidence type="ECO:0000256" key="4">
    <source>
        <dbReference type="ARBA" id="ARBA00022723"/>
    </source>
</evidence>
<evidence type="ECO:0000256" key="1">
    <source>
        <dbReference type="ARBA" id="ARBA00010136"/>
    </source>
</evidence>
<feature type="binding site" evidence="9">
    <location>
        <position position="371"/>
    </location>
    <ligand>
        <name>Zn(2+)</name>
        <dbReference type="ChEBI" id="CHEBI:29105"/>
        <note>catalytic</note>
    </ligand>
</feature>
<evidence type="ECO:0000259" key="11">
    <source>
        <dbReference type="Pfam" id="PF01433"/>
    </source>
</evidence>
<evidence type="ECO:0000256" key="8">
    <source>
        <dbReference type="PIRSR" id="PIRSR634016-1"/>
    </source>
</evidence>
<protein>
    <submittedName>
        <fullName evidence="13">Aminopeptidase 2 mitochondrial</fullName>
    </submittedName>
</protein>
<keyword evidence="14" id="KW-1185">Reference proteome</keyword>
<dbReference type="Gene3D" id="1.10.390.10">
    <property type="entry name" value="Neutral Protease Domain 2"/>
    <property type="match status" value="1"/>
</dbReference>
<organism evidence="13 14">
    <name type="scientific">Rhodotorula mucilaginosa</name>
    <name type="common">Yeast</name>
    <name type="synonym">Rhodotorula rubra</name>
    <dbReference type="NCBI Taxonomy" id="5537"/>
    <lineage>
        <taxon>Eukaryota</taxon>
        <taxon>Fungi</taxon>
        <taxon>Dikarya</taxon>
        <taxon>Basidiomycota</taxon>
        <taxon>Pucciniomycotina</taxon>
        <taxon>Microbotryomycetes</taxon>
        <taxon>Sporidiobolales</taxon>
        <taxon>Sporidiobolaceae</taxon>
        <taxon>Rhodotorula</taxon>
    </lineage>
</organism>
<reference evidence="13 14" key="1">
    <citation type="submission" date="2020-11" db="EMBL/GenBank/DDBJ databases">
        <title>Kefir isolates.</title>
        <authorList>
            <person name="Marcisauskas S."/>
            <person name="Kim Y."/>
            <person name="Blasche S."/>
        </authorList>
    </citation>
    <scope>NUCLEOTIDE SEQUENCE [LARGE SCALE GENOMIC DNA]</scope>
    <source>
        <strain evidence="13 14">KR</strain>
    </source>
</reference>
<dbReference type="InterPro" id="IPR014782">
    <property type="entry name" value="Peptidase_M1_dom"/>
</dbReference>
<dbReference type="GO" id="GO:0042277">
    <property type="term" value="F:peptide binding"/>
    <property type="evidence" value="ECO:0007669"/>
    <property type="project" value="TreeGrafter"/>
</dbReference>
<dbReference type="GO" id="GO:0006508">
    <property type="term" value="P:proteolysis"/>
    <property type="evidence" value="ECO:0007669"/>
    <property type="project" value="UniProtKB-KW"/>
</dbReference>
<comment type="cofactor">
    <cofactor evidence="9">
        <name>Zn(2+)</name>
        <dbReference type="ChEBI" id="CHEBI:29105"/>
    </cofactor>
    <text evidence="9">Binds 1 zinc ion per subunit.</text>
</comment>
<dbReference type="Gene3D" id="2.60.40.1730">
    <property type="entry name" value="tricorn interacting facor f3 domain"/>
    <property type="match status" value="1"/>
</dbReference>
<dbReference type="Pfam" id="PF17900">
    <property type="entry name" value="Peptidase_M1_N"/>
    <property type="match status" value="1"/>
</dbReference>
<keyword evidence="4 9" id="KW-0479">Metal-binding</keyword>
<accession>A0A9P6VVS1</accession>
<dbReference type="GO" id="GO:0005615">
    <property type="term" value="C:extracellular space"/>
    <property type="evidence" value="ECO:0007669"/>
    <property type="project" value="TreeGrafter"/>
</dbReference>
<dbReference type="GO" id="GO:0008270">
    <property type="term" value="F:zinc ion binding"/>
    <property type="evidence" value="ECO:0007669"/>
    <property type="project" value="InterPro"/>
</dbReference>
<feature type="binding site" evidence="9">
    <location>
        <position position="367"/>
    </location>
    <ligand>
        <name>Zn(2+)</name>
        <dbReference type="ChEBI" id="CHEBI:29105"/>
        <note>catalytic</note>
    </ligand>
</feature>
<evidence type="ECO:0000256" key="2">
    <source>
        <dbReference type="ARBA" id="ARBA00022438"/>
    </source>
</evidence>
<dbReference type="InterPro" id="IPR045357">
    <property type="entry name" value="Aminopeptidase_N-like_N"/>
</dbReference>
<dbReference type="GO" id="GO:0005737">
    <property type="term" value="C:cytoplasm"/>
    <property type="evidence" value="ECO:0007669"/>
    <property type="project" value="TreeGrafter"/>
</dbReference>
<evidence type="ECO:0000256" key="6">
    <source>
        <dbReference type="ARBA" id="ARBA00022833"/>
    </source>
</evidence>
<dbReference type="Pfam" id="PF01433">
    <property type="entry name" value="Peptidase_M1"/>
    <property type="match status" value="1"/>
</dbReference>
<keyword evidence="6 9" id="KW-0862">Zinc</keyword>
<dbReference type="PANTHER" id="PTHR11533:SF174">
    <property type="entry name" value="PUROMYCIN-SENSITIVE AMINOPEPTIDASE-RELATED"/>
    <property type="match status" value="1"/>
</dbReference>
<evidence type="ECO:0000259" key="12">
    <source>
        <dbReference type="Pfam" id="PF17900"/>
    </source>
</evidence>
<feature type="domain" description="Aminopeptidase N-like N-terminal" evidence="12">
    <location>
        <begin position="16"/>
        <end position="189"/>
    </location>
</feature>
<sequence length="545" mass="60859">MHHPQEANTRLPLDVVPSHYDFTIRTDLKELTFSGTAEITISVHKAVPQIVIHVASPLVLEAAVLGSSEGGSVARAAECIRVEKKTLRAYLRFQGGEVAKGEYKLGLRWRGILDDSLSGYYRSSSPKENGDGKVYSGITQFEPCHARQALPCFDEPALKATFSVSLISRTGTISLANTDVKSKEYLGQGGAFPRNALLTEDFFATETVKEPVADWDASPDQQAAEVETKIEQDEADFKDDWEITHFHPTPKMSTYLLAWANGPFEHIESSYGSPLTGREVPLRIYATWDQIDQAQLSLDTTVKILPIYEEIFDIEYPLPKLDTLVASDFQGAMENWGLIIGQTTAYLWDPKKSGLKAKKLVVSIQSHEVAHQWFGNVVTMEWWDNLWLNESFATLMGEVIIPDRIEPSWRVHSAFITEHLARALSLDALRSSHPVEMPCPNEETIQQIFDALTYSKGASCLKMLSNFVGEEKFLKGVSIYLKKHLYGNARTQDLMAGISEASGQDVGKMMDNWLSKTGFPLITVEETEKGLKVRQNRFFATADAT</sequence>
<comment type="similarity">
    <text evidence="1">Belongs to the peptidase M1 family.</text>
</comment>
<dbReference type="OrthoDB" id="10031169at2759"/>
<evidence type="ECO:0000256" key="5">
    <source>
        <dbReference type="ARBA" id="ARBA00022801"/>
    </source>
</evidence>
<evidence type="ECO:0000256" key="9">
    <source>
        <dbReference type="PIRSR" id="PIRSR634016-3"/>
    </source>
</evidence>
<dbReference type="SUPFAM" id="SSF63737">
    <property type="entry name" value="Leukotriene A4 hydrolase N-terminal domain"/>
    <property type="match status" value="2"/>
</dbReference>
<evidence type="ECO:0000256" key="7">
    <source>
        <dbReference type="ARBA" id="ARBA00023049"/>
    </source>
</evidence>